<organism evidence="2 3">
    <name type="scientific">Phytophthora fragariaefolia</name>
    <dbReference type="NCBI Taxonomy" id="1490495"/>
    <lineage>
        <taxon>Eukaryota</taxon>
        <taxon>Sar</taxon>
        <taxon>Stramenopiles</taxon>
        <taxon>Oomycota</taxon>
        <taxon>Peronosporomycetes</taxon>
        <taxon>Peronosporales</taxon>
        <taxon>Peronosporaceae</taxon>
        <taxon>Phytophthora</taxon>
    </lineage>
</organism>
<protein>
    <submittedName>
        <fullName evidence="2">Unnamed protein product</fullName>
    </submittedName>
</protein>
<dbReference type="OrthoDB" id="129259at2759"/>
<dbReference type="EMBL" id="BSXT01000969">
    <property type="protein sequence ID" value="GMF36876.1"/>
    <property type="molecule type" value="Genomic_DNA"/>
</dbReference>
<evidence type="ECO:0000313" key="3">
    <source>
        <dbReference type="Proteomes" id="UP001165121"/>
    </source>
</evidence>
<proteinExistence type="predicted"/>
<reference evidence="2" key="1">
    <citation type="submission" date="2023-04" db="EMBL/GenBank/DDBJ databases">
        <title>Phytophthora fragariaefolia NBRC 109709.</title>
        <authorList>
            <person name="Ichikawa N."/>
            <person name="Sato H."/>
            <person name="Tonouchi N."/>
        </authorList>
    </citation>
    <scope>NUCLEOTIDE SEQUENCE</scope>
    <source>
        <strain evidence="2">NBRC 109709</strain>
    </source>
</reference>
<name>A0A9W7CNM3_9STRA</name>
<sequence>MSDATNTRTGPAMARRPPSPDSSGDSNDSRPWDSISTWIANVDLAVQGARISGRGDWTDEEVYFVVGNKLQDNAAGWWVQMDQELPMAEKTWTHLKAALIRRYEESPDQAMAEWRCVPANDVPWRDVRRFCSWIAQYDWSGQC</sequence>
<keyword evidence="3" id="KW-1185">Reference proteome</keyword>
<dbReference type="Proteomes" id="UP001165121">
    <property type="component" value="Unassembled WGS sequence"/>
</dbReference>
<evidence type="ECO:0000313" key="2">
    <source>
        <dbReference type="EMBL" id="GMF36876.1"/>
    </source>
</evidence>
<dbReference type="AlphaFoldDB" id="A0A9W7CNM3"/>
<accession>A0A9W7CNM3</accession>
<feature type="region of interest" description="Disordered" evidence="1">
    <location>
        <begin position="1"/>
        <end position="32"/>
    </location>
</feature>
<evidence type="ECO:0000256" key="1">
    <source>
        <dbReference type="SAM" id="MobiDB-lite"/>
    </source>
</evidence>
<gene>
    <name evidence="2" type="ORF">Pfra01_001017200</name>
</gene>
<comment type="caution">
    <text evidence="2">The sequence shown here is derived from an EMBL/GenBank/DDBJ whole genome shotgun (WGS) entry which is preliminary data.</text>
</comment>